<feature type="transmembrane region" description="Helical" evidence="1">
    <location>
        <begin position="6"/>
        <end position="24"/>
    </location>
</feature>
<keyword evidence="1" id="KW-0472">Membrane</keyword>
<gene>
    <name evidence="2" type="ORF">FISHEDRAFT_44028</name>
</gene>
<keyword evidence="1" id="KW-1133">Transmembrane helix</keyword>
<evidence type="ECO:0000313" key="3">
    <source>
        <dbReference type="Proteomes" id="UP000054144"/>
    </source>
</evidence>
<evidence type="ECO:0000313" key="2">
    <source>
        <dbReference type="EMBL" id="KIY48027.1"/>
    </source>
</evidence>
<dbReference type="OrthoDB" id="2596179at2759"/>
<name>A0A0D7AAJ5_9AGAR</name>
<dbReference type="AlphaFoldDB" id="A0A0D7AAJ5"/>
<dbReference type="EMBL" id="KN881858">
    <property type="protein sequence ID" value="KIY48027.1"/>
    <property type="molecule type" value="Genomic_DNA"/>
</dbReference>
<keyword evidence="3" id="KW-1185">Reference proteome</keyword>
<sequence>MVVTTYVPHLIYSVALTSIAVNLVHQKRTNAEERVRVETRISLLQILAEALQSPGAVDDEGVARLKRLLRSHDSVQLTLPPASDMGWLDIFRRKKE</sequence>
<proteinExistence type="predicted"/>
<organism evidence="2 3">
    <name type="scientific">Fistulina hepatica ATCC 64428</name>
    <dbReference type="NCBI Taxonomy" id="1128425"/>
    <lineage>
        <taxon>Eukaryota</taxon>
        <taxon>Fungi</taxon>
        <taxon>Dikarya</taxon>
        <taxon>Basidiomycota</taxon>
        <taxon>Agaricomycotina</taxon>
        <taxon>Agaricomycetes</taxon>
        <taxon>Agaricomycetidae</taxon>
        <taxon>Agaricales</taxon>
        <taxon>Fistulinaceae</taxon>
        <taxon>Fistulina</taxon>
    </lineage>
</organism>
<reference evidence="2 3" key="1">
    <citation type="journal article" date="2015" name="Fungal Genet. Biol.">
        <title>Evolution of novel wood decay mechanisms in Agaricales revealed by the genome sequences of Fistulina hepatica and Cylindrobasidium torrendii.</title>
        <authorList>
            <person name="Floudas D."/>
            <person name="Held B.W."/>
            <person name="Riley R."/>
            <person name="Nagy L.G."/>
            <person name="Koehler G."/>
            <person name="Ransdell A.S."/>
            <person name="Younus H."/>
            <person name="Chow J."/>
            <person name="Chiniquy J."/>
            <person name="Lipzen A."/>
            <person name="Tritt A."/>
            <person name="Sun H."/>
            <person name="Haridas S."/>
            <person name="LaButti K."/>
            <person name="Ohm R.A."/>
            <person name="Kues U."/>
            <person name="Blanchette R.A."/>
            <person name="Grigoriev I.V."/>
            <person name="Minto R.E."/>
            <person name="Hibbett D.S."/>
        </authorList>
    </citation>
    <scope>NUCLEOTIDE SEQUENCE [LARGE SCALE GENOMIC DNA]</scope>
    <source>
        <strain evidence="2 3">ATCC 64428</strain>
    </source>
</reference>
<keyword evidence="1" id="KW-0812">Transmembrane</keyword>
<protein>
    <recommendedName>
        <fullName evidence="4">SMODS and SLOG-associating 2TM effector domain-containing protein</fullName>
    </recommendedName>
</protein>
<accession>A0A0D7AAJ5</accession>
<evidence type="ECO:0008006" key="4">
    <source>
        <dbReference type="Google" id="ProtNLM"/>
    </source>
</evidence>
<evidence type="ECO:0000256" key="1">
    <source>
        <dbReference type="SAM" id="Phobius"/>
    </source>
</evidence>
<dbReference type="Proteomes" id="UP000054144">
    <property type="component" value="Unassembled WGS sequence"/>
</dbReference>